<sequence length="390" mass="40623">MQLRLGASSLAADHVSGLSSRRAAPLMCCFLGHASGSSSQWQAVKLRSRRPWPRAGAGSRIVARAGGYKVAILGAAGGIGQPLSLLIKMSPLVSALHLYDIVDVEGVTADLGHCNTPAKVVGFTGQEDLAGCLAGADVVVIPAGVPRKPGMTRDDLFSINAGIVKELVEAVADHAPGSLIHIISNPVNSTVPIAAELLKQKGVYDPRKLFGVTTLDVVRANTFVAEKKNLPLADVDVPVVGGHAGATILPLLSKARPKTSFTDEEVEELTARIQNAGTEVVEAKAGGGSATLSMAYAAARFIEASLRGLDGDGDVYECSYVPSQAAVPELPFFASRVKLGRDGVEEVVAAELRGLTHFEARALEALKPQLKASIDKGVAYAQQQPAVAMA</sequence>
<evidence type="ECO:0000256" key="9">
    <source>
        <dbReference type="RuleBase" id="RU003405"/>
    </source>
</evidence>
<dbReference type="CDD" id="cd01337">
    <property type="entry name" value="MDH_glyoxysomal_mitochondrial"/>
    <property type="match status" value="1"/>
</dbReference>
<proteinExistence type="inferred from homology"/>
<dbReference type="Pfam" id="PF02866">
    <property type="entry name" value="Ldh_1_C"/>
    <property type="match status" value="1"/>
</dbReference>
<organism evidence="12 13">
    <name type="scientific">Zizania palustris</name>
    <name type="common">Northern wild rice</name>
    <dbReference type="NCBI Taxonomy" id="103762"/>
    <lineage>
        <taxon>Eukaryota</taxon>
        <taxon>Viridiplantae</taxon>
        <taxon>Streptophyta</taxon>
        <taxon>Embryophyta</taxon>
        <taxon>Tracheophyta</taxon>
        <taxon>Spermatophyta</taxon>
        <taxon>Magnoliopsida</taxon>
        <taxon>Liliopsida</taxon>
        <taxon>Poales</taxon>
        <taxon>Poaceae</taxon>
        <taxon>BOP clade</taxon>
        <taxon>Oryzoideae</taxon>
        <taxon>Oryzeae</taxon>
        <taxon>Zizaniinae</taxon>
        <taxon>Zizania</taxon>
    </lineage>
</organism>
<evidence type="ECO:0000259" key="11">
    <source>
        <dbReference type="Pfam" id="PF02866"/>
    </source>
</evidence>
<reference evidence="12" key="1">
    <citation type="journal article" date="2021" name="bioRxiv">
        <title>Whole Genome Assembly and Annotation of Northern Wild Rice, Zizania palustris L., Supports a Whole Genome Duplication in the Zizania Genus.</title>
        <authorList>
            <person name="Haas M."/>
            <person name="Kono T."/>
            <person name="Macchietto M."/>
            <person name="Millas R."/>
            <person name="McGilp L."/>
            <person name="Shao M."/>
            <person name="Duquette J."/>
            <person name="Hirsch C.N."/>
            <person name="Kimball J."/>
        </authorList>
    </citation>
    <scope>NUCLEOTIDE SEQUENCE</scope>
    <source>
        <tissue evidence="12">Fresh leaf tissue</tissue>
    </source>
</reference>
<reference evidence="12" key="2">
    <citation type="submission" date="2021-02" db="EMBL/GenBank/DDBJ databases">
        <authorList>
            <person name="Kimball J.A."/>
            <person name="Haas M.W."/>
            <person name="Macchietto M."/>
            <person name="Kono T."/>
            <person name="Duquette J."/>
            <person name="Shao M."/>
        </authorList>
    </citation>
    <scope>NUCLEOTIDE SEQUENCE</scope>
    <source>
        <tissue evidence="12">Fresh leaf tissue</tissue>
    </source>
</reference>
<dbReference type="AlphaFoldDB" id="A0A8J5WXZ0"/>
<evidence type="ECO:0000256" key="3">
    <source>
        <dbReference type="ARBA" id="ARBA00012995"/>
    </source>
</evidence>
<dbReference type="InterPro" id="IPR001236">
    <property type="entry name" value="Lactate/malate_DH_N"/>
</dbReference>
<dbReference type="PROSITE" id="PS00068">
    <property type="entry name" value="MDH"/>
    <property type="match status" value="1"/>
</dbReference>
<dbReference type="EMBL" id="JAAALK010000079">
    <property type="protein sequence ID" value="KAG8099308.1"/>
    <property type="molecule type" value="Genomic_DNA"/>
</dbReference>
<dbReference type="FunFam" id="3.40.50.720:FF:000017">
    <property type="entry name" value="Malate dehydrogenase"/>
    <property type="match status" value="1"/>
</dbReference>
<dbReference type="GO" id="GO:0006099">
    <property type="term" value="P:tricarboxylic acid cycle"/>
    <property type="evidence" value="ECO:0007669"/>
    <property type="project" value="UniProtKB-KW"/>
</dbReference>
<dbReference type="Proteomes" id="UP000729402">
    <property type="component" value="Unassembled WGS sequence"/>
</dbReference>
<gene>
    <name evidence="12" type="ORF">GUJ93_ZPchr0013g35744</name>
</gene>
<evidence type="ECO:0000256" key="6">
    <source>
        <dbReference type="ARBA" id="ARBA00023027"/>
    </source>
</evidence>
<keyword evidence="4 9" id="KW-0816">Tricarboxylic acid cycle</keyword>
<comment type="subunit">
    <text evidence="2">Homodimer.</text>
</comment>
<dbReference type="Pfam" id="PF00056">
    <property type="entry name" value="Ldh_1_N"/>
    <property type="match status" value="1"/>
</dbReference>
<dbReference type="InterPro" id="IPR022383">
    <property type="entry name" value="Lactate/malate_DH_C"/>
</dbReference>
<evidence type="ECO:0000259" key="10">
    <source>
        <dbReference type="Pfam" id="PF00056"/>
    </source>
</evidence>
<dbReference type="PANTHER" id="PTHR11540:SF62">
    <property type="entry name" value="MALATE DEHYDROGENASE"/>
    <property type="match status" value="1"/>
</dbReference>
<name>A0A8J5WXZ0_ZIZPA</name>
<dbReference type="InterPro" id="IPR001252">
    <property type="entry name" value="Malate_DH_AS"/>
</dbReference>
<comment type="similarity">
    <text evidence="1">Belongs to the LDH/MDH superfamily. MDH type 1 family.</text>
</comment>
<evidence type="ECO:0000256" key="5">
    <source>
        <dbReference type="ARBA" id="ARBA00023002"/>
    </source>
</evidence>
<evidence type="ECO:0000256" key="8">
    <source>
        <dbReference type="RuleBase" id="RU003369"/>
    </source>
</evidence>
<keyword evidence="6 9" id="KW-0520">NAD</keyword>
<keyword evidence="5 8" id="KW-0560">Oxidoreductase</keyword>
<accession>A0A8J5WXZ0</accession>
<feature type="domain" description="Lactate/malate dehydrogenase N-terminal" evidence="10">
    <location>
        <begin position="69"/>
        <end position="211"/>
    </location>
</feature>
<evidence type="ECO:0000256" key="7">
    <source>
        <dbReference type="ARBA" id="ARBA00048313"/>
    </source>
</evidence>
<dbReference type="EC" id="1.1.1.37" evidence="3 9"/>
<feature type="domain" description="Lactate/malate dehydrogenase C-terminal" evidence="11">
    <location>
        <begin position="213"/>
        <end position="379"/>
    </location>
</feature>
<evidence type="ECO:0000313" key="12">
    <source>
        <dbReference type="EMBL" id="KAG8099308.1"/>
    </source>
</evidence>
<evidence type="ECO:0000256" key="1">
    <source>
        <dbReference type="ARBA" id="ARBA00008824"/>
    </source>
</evidence>
<dbReference type="GO" id="GO:0006108">
    <property type="term" value="P:malate metabolic process"/>
    <property type="evidence" value="ECO:0007669"/>
    <property type="project" value="InterPro"/>
</dbReference>
<protein>
    <recommendedName>
        <fullName evidence="3 9">Malate dehydrogenase</fullName>
        <ecNumber evidence="3 9">1.1.1.37</ecNumber>
    </recommendedName>
</protein>
<keyword evidence="13" id="KW-1185">Reference proteome</keyword>
<dbReference type="GO" id="GO:0030060">
    <property type="term" value="F:L-malate dehydrogenase (NAD+) activity"/>
    <property type="evidence" value="ECO:0007669"/>
    <property type="project" value="UniProtKB-EC"/>
</dbReference>
<dbReference type="OrthoDB" id="4069699at2759"/>
<dbReference type="GO" id="GO:0005739">
    <property type="term" value="C:mitochondrion"/>
    <property type="evidence" value="ECO:0007669"/>
    <property type="project" value="TreeGrafter"/>
</dbReference>
<evidence type="ECO:0000256" key="2">
    <source>
        <dbReference type="ARBA" id="ARBA00011738"/>
    </source>
</evidence>
<dbReference type="PANTHER" id="PTHR11540">
    <property type="entry name" value="MALATE AND LACTATE DEHYDROGENASE"/>
    <property type="match status" value="1"/>
</dbReference>
<comment type="catalytic activity">
    <reaction evidence="7 9">
        <text>(S)-malate + NAD(+) = oxaloacetate + NADH + H(+)</text>
        <dbReference type="Rhea" id="RHEA:21432"/>
        <dbReference type="ChEBI" id="CHEBI:15378"/>
        <dbReference type="ChEBI" id="CHEBI:15589"/>
        <dbReference type="ChEBI" id="CHEBI:16452"/>
        <dbReference type="ChEBI" id="CHEBI:57540"/>
        <dbReference type="ChEBI" id="CHEBI:57945"/>
        <dbReference type="EC" id="1.1.1.37"/>
    </reaction>
</comment>
<dbReference type="FunFam" id="3.90.110.10:FF:000001">
    <property type="entry name" value="Malate dehydrogenase"/>
    <property type="match status" value="1"/>
</dbReference>
<evidence type="ECO:0000313" key="13">
    <source>
        <dbReference type="Proteomes" id="UP000729402"/>
    </source>
</evidence>
<evidence type="ECO:0000256" key="4">
    <source>
        <dbReference type="ARBA" id="ARBA00022532"/>
    </source>
</evidence>
<comment type="caution">
    <text evidence="12">The sequence shown here is derived from an EMBL/GenBank/DDBJ whole genome shotgun (WGS) entry which is preliminary data.</text>
</comment>
<dbReference type="NCBIfam" id="TIGR01772">
    <property type="entry name" value="MDH_euk_gproteo"/>
    <property type="match status" value="1"/>
</dbReference>
<dbReference type="InterPro" id="IPR010097">
    <property type="entry name" value="Malate_DH_type1"/>
</dbReference>